<gene>
    <name evidence="1" type="primary">Acey_s0025.g1195</name>
    <name evidence="1" type="ORF">Y032_0025g1195</name>
</gene>
<evidence type="ECO:0000313" key="2">
    <source>
        <dbReference type="Proteomes" id="UP000024635"/>
    </source>
</evidence>
<evidence type="ECO:0000313" key="1">
    <source>
        <dbReference type="EMBL" id="EYC19138.1"/>
    </source>
</evidence>
<dbReference type="AlphaFoldDB" id="A0A016UXE8"/>
<dbReference type="EMBL" id="JARK01001361">
    <property type="protein sequence ID" value="EYC19138.1"/>
    <property type="molecule type" value="Genomic_DNA"/>
</dbReference>
<keyword evidence="2" id="KW-1185">Reference proteome</keyword>
<dbReference type="Proteomes" id="UP000024635">
    <property type="component" value="Unassembled WGS sequence"/>
</dbReference>
<comment type="caution">
    <text evidence="1">The sequence shown here is derived from an EMBL/GenBank/DDBJ whole genome shotgun (WGS) entry which is preliminary data.</text>
</comment>
<sequence>MRWGPLIRASISKGVGCAPKYHCQGETAAEATSACSLRRARERRRQWRDMEDLGDLMEYLVFFSPPVKLFIF</sequence>
<reference evidence="2" key="1">
    <citation type="journal article" date="2015" name="Nat. Genet.">
        <title>The genome and transcriptome of the zoonotic hookworm Ancylostoma ceylanicum identify infection-specific gene families.</title>
        <authorList>
            <person name="Schwarz E.M."/>
            <person name="Hu Y."/>
            <person name="Antoshechkin I."/>
            <person name="Miller M.M."/>
            <person name="Sternberg P.W."/>
            <person name="Aroian R.V."/>
        </authorList>
    </citation>
    <scope>NUCLEOTIDE SEQUENCE</scope>
    <source>
        <strain evidence="2">HY135</strain>
    </source>
</reference>
<name>A0A016UXE8_9BILA</name>
<proteinExistence type="predicted"/>
<organism evidence="1 2">
    <name type="scientific">Ancylostoma ceylanicum</name>
    <dbReference type="NCBI Taxonomy" id="53326"/>
    <lineage>
        <taxon>Eukaryota</taxon>
        <taxon>Metazoa</taxon>
        <taxon>Ecdysozoa</taxon>
        <taxon>Nematoda</taxon>
        <taxon>Chromadorea</taxon>
        <taxon>Rhabditida</taxon>
        <taxon>Rhabditina</taxon>
        <taxon>Rhabditomorpha</taxon>
        <taxon>Strongyloidea</taxon>
        <taxon>Ancylostomatidae</taxon>
        <taxon>Ancylostomatinae</taxon>
        <taxon>Ancylostoma</taxon>
    </lineage>
</organism>
<accession>A0A016UXE8</accession>
<protein>
    <submittedName>
        <fullName evidence="1">Uncharacterized protein</fullName>
    </submittedName>
</protein>